<dbReference type="PANTHER" id="PTHR33221">
    <property type="entry name" value="WINGED HELIX-TURN-HELIX TRANSCRIPTIONAL REGULATOR, RRF2 FAMILY"/>
    <property type="match status" value="1"/>
</dbReference>
<organism evidence="2 3">
    <name type="scientific">Marinobacter aromaticivorans</name>
    <dbReference type="NCBI Taxonomy" id="1494078"/>
    <lineage>
        <taxon>Bacteria</taxon>
        <taxon>Pseudomonadati</taxon>
        <taxon>Pseudomonadota</taxon>
        <taxon>Gammaproteobacteria</taxon>
        <taxon>Pseudomonadales</taxon>
        <taxon>Marinobacteraceae</taxon>
        <taxon>Marinobacter</taxon>
    </lineage>
</organism>
<keyword evidence="1" id="KW-0238">DNA-binding</keyword>
<name>A0ABW2IQN9_9GAMM</name>
<dbReference type="Proteomes" id="UP001596506">
    <property type="component" value="Unassembled WGS sequence"/>
</dbReference>
<dbReference type="PROSITE" id="PS51197">
    <property type="entry name" value="HTH_RRF2_2"/>
    <property type="match status" value="1"/>
</dbReference>
<dbReference type="PANTHER" id="PTHR33221:SF4">
    <property type="entry name" value="HTH-TYPE TRANSCRIPTIONAL REPRESSOR NSRR"/>
    <property type="match status" value="1"/>
</dbReference>
<accession>A0ABW2IQN9</accession>
<dbReference type="SUPFAM" id="SSF46785">
    <property type="entry name" value="Winged helix' DNA-binding domain"/>
    <property type="match status" value="1"/>
</dbReference>
<dbReference type="InterPro" id="IPR036388">
    <property type="entry name" value="WH-like_DNA-bd_sf"/>
</dbReference>
<gene>
    <name evidence="2" type="ORF">ACFQQA_02095</name>
</gene>
<evidence type="ECO:0000313" key="2">
    <source>
        <dbReference type="EMBL" id="MFC7293504.1"/>
    </source>
</evidence>
<keyword evidence="3" id="KW-1185">Reference proteome</keyword>
<reference evidence="3" key="1">
    <citation type="journal article" date="2019" name="Int. J. Syst. Evol. Microbiol.">
        <title>The Global Catalogue of Microorganisms (GCM) 10K type strain sequencing project: providing services to taxonomists for standard genome sequencing and annotation.</title>
        <authorList>
            <consortium name="The Broad Institute Genomics Platform"/>
            <consortium name="The Broad Institute Genome Sequencing Center for Infectious Disease"/>
            <person name="Wu L."/>
            <person name="Ma J."/>
        </authorList>
    </citation>
    <scope>NUCLEOTIDE SEQUENCE [LARGE SCALE GENOMIC DNA]</scope>
    <source>
        <strain evidence="3">CCUG 60559</strain>
    </source>
</reference>
<dbReference type="Gene3D" id="1.10.10.10">
    <property type="entry name" value="Winged helix-like DNA-binding domain superfamily/Winged helix DNA-binding domain"/>
    <property type="match status" value="1"/>
</dbReference>
<dbReference type="Pfam" id="PF02082">
    <property type="entry name" value="Rrf2"/>
    <property type="match status" value="1"/>
</dbReference>
<evidence type="ECO:0000256" key="1">
    <source>
        <dbReference type="ARBA" id="ARBA00023125"/>
    </source>
</evidence>
<proteinExistence type="predicted"/>
<dbReference type="NCBIfam" id="TIGR00738">
    <property type="entry name" value="rrf2_super"/>
    <property type="match status" value="1"/>
</dbReference>
<protein>
    <submittedName>
        <fullName evidence="2">RrF2 family transcriptional regulator</fullName>
    </submittedName>
</protein>
<sequence length="145" mass="16526">MHITRYTDYSLRVLIYLAVQGDRLATIQEIADSYDISKNHLMKVVHQLNKKGYIETVRGKKGGMRLHMAPEDINVGVLVRETEHDLSIVECYTAKNACRITPVCGLKPMFGEALQAFLAVLDKYTLEDVMKDQHKPQLLRLLQIA</sequence>
<dbReference type="EMBL" id="JBHTBD010000001">
    <property type="protein sequence ID" value="MFC7293504.1"/>
    <property type="molecule type" value="Genomic_DNA"/>
</dbReference>
<dbReference type="InterPro" id="IPR000944">
    <property type="entry name" value="Tscrpt_reg_Rrf2"/>
</dbReference>
<comment type="caution">
    <text evidence="2">The sequence shown here is derived from an EMBL/GenBank/DDBJ whole genome shotgun (WGS) entry which is preliminary data.</text>
</comment>
<evidence type="ECO:0000313" key="3">
    <source>
        <dbReference type="Proteomes" id="UP001596506"/>
    </source>
</evidence>
<dbReference type="InterPro" id="IPR036390">
    <property type="entry name" value="WH_DNA-bd_sf"/>
</dbReference>
<dbReference type="RefSeq" id="WP_100686822.1">
    <property type="nucleotide sequence ID" value="NZ_JBHTBD010000001.1"/>
</dbReference>